<dbReference type="OrthoDB" id="8879391at2759"/>
<organism evidence="8 9">
    <name type="scientific">Caenorhabditis angaria</name>
    <dbReference type="NCBI Taxonomy" id="860376"/>
    <lineage>
        <taxon>Eukaryota</taxon>
        <taxon>Metazoa</taxon>
        <taxon>Ecdysozoa</taxon>
        <taxon>Nematoda</taxon>
        <taxon>Chromadorea</taxon>
        <taxon>Rhabditida</taxon>
        <taxon>Rhabditina</taxon>
        <taxon>Rhabditomorpha</taxon>
        <taxon>Rhabditoidea</taxon>
        <taxon>Rhabditidae</taxon>
        <taxon>Peloderinae</taxon>
        <taxon>Caenorhabditis</taxon>
    </lineage>
</organism>
<keyword evidence="3 6" id="KW-1133">Transmembrane helix</keyword>
<dbReference type="InterPro" id="IPR027359">
    <property type="entry name" value="Volt_channel_dom_sf"/>
</dbReference>
<accession>A0A9P1J2W9</accession>
<dbReference type="InterPro" id="IPR003937">
    <property type="entry name" value="K_chnl_volt-dep_KCNQ"/>
</dbReference>
<proteinExistence type="predicted"/>
<evidence type="ECO:0000256" key="3">
    <source>
        <dbReference type="ARBA" id="ARBA00022989"/>
    </source>
</evidence>
<dbReference type="PANTHER" id="PTHR47735">
    <property type="entry name" value="POTASSIUM VOLTAGE-GATED CHANNEL SUBFAMILY KQT MEMBER 4"/>
    <property type="match status" value="1"/>
</dbReference>
<evidence type="ECO:0000313" key="9">
    <source>
        <dbReference type="Proteomes" id="UP001152747"/>
    </source>
</evidence>
<dbReference type="AlphaFoldDB" id="A0A9P1J2W9"/>
<evidence type="ECO:0000256" key="4">
    <source>
        <dbReference type="ARBA" id="ARBA00023136"/>
    </source>
</evidence>
<protein>
    <recommendedName>
        <fullName evidence="7">Ion transport domain-containing protein</fullName>
    </recommendedName>
</protein>
<comment type="subcellular location">
    <subcellularLocation>
        <location evidence="1">Membrane</location>
        <topology evidence="1">Multi-pass membrane protein</topology>
    </subcellularLocation>
</comment>
<comment type="caution">
    <text evidence="8">The sequence shown here is derived from an EMBL/GenBank/DDBJ whole genome shotgun (WGS) entry which is preliminary data.</text>
</comment>
<dbReference type="Gene3D" id="1.10.287.70">
    <property type="match status" value="1"/>
</dbReference>
<evidence type="ECO:0000313" key="8">
    <source>
        <dbReference type="EMBL" id="CAI5454778.1"/>
    </source>
</evidence>
<dbReference type="GO" id="GO:0008076">
    <property type="term" value="C:voltage-gated potassium channel complex"/>
    <property type="evidence" value="ECO:0007669"/>
    <property type="project" value="TreeGrafter"/>
</dbReference>
<dbReference type="PANTHER" id="PTHR47735:SF9">
    <property type="entry name" value="POTASSIUM VOLTAGE-GATED CHANNEL SUBFAMILY KQT MEMBER 4-LIKE ISOFORM X1"/>
    <property type="match status" value="1"/>
</dbReference>
<feature type="transmembrane region" description="Helical" evidence="6">
    <location>
        <begin position="127"/>
        <end position="150"/>
    </location>
</feature>
<keyword evidence="2 6" id="KW-0812">Transmembrane</keyword>
<dbReference type="Pfam" id="PF00520">
    <property type="entry name" value="Ion_trans"/>
    <property type="match status" value="1"/>
</dbReference>
<evidence type="ECO:0000259" key="7">
    <source>
        <dbReference type="Pfam" id="PF00520"/>
    </source>
</evidence>
<dbReference type="SUPFAM" id="SSF81324">
    <property type="entry name" value="Voltage-gated potassium channels"/>
    <property type="match status" value="1"/>
</dbReference>
<feature type="transmembrane region" description="Helical" evidence="6">
    <location>
        <begin position="93"/>
        <end position="112"/>
    </location>
</feature>
<evidence type="ECO:0000256" key="2">
    <source>
        <dbReference type="ARBA" id="ARBA00022692"/>
    </source>
</evidence>
<feature type="transmembrane region" description="Helical" evidence="6">
    <location>
        <begin position="196"/>
        <end position="215"/>
    </location>
</feature>
<feature type="transmembrane region" description="Helical" evidence="6">
    <location>
        <begin position="272"/>
        <end position="300"/>
    </location>
</feature>
<dbReference type="EMBL" id="CANHGI010000006">
    <property type="protein sequence ID" value="CAI5454778.1"/>
    <property type="molecule type" value="Genomic_DNA"/>
</dbReference>
<dbReference type="Proteomes" id="UP001152747">
    <property type="component" value="Unassembled WGS sequence"/>
</dbReference>
<feature type="transmembrane region" description="Helical" evidence="6">
    <location>
        <begin position="61"/>
        <end position="81"/>
    </location>
</feature>
<feature type="region of interest" description="Disordered" evidence="5">
    <location>
        <begin position="1"/>
        <end position="21"/>
    </location>
</feature>
<evidence type="ECO:0000256" key="6">
    <source>
        <dbReference type="SAM" id="Phobius"/>
    </source>
</evidence>
<dbReference type="InterPro" id="IPR005821">
    <property type="entry name" value="Ion_trans_dom"/>
</dbReference>
<evidence type="ECO:0000256" key="5">
    <source>
        <dbReference type="SAM" id="MobiDB-lite"/>
    </source>
</evidence>
<gene>
    <name evidence="8" type="ORF">CAMP_LOCUS17415</name>
</gene>
<dbReference type="GO" id="GO:0005249">
    <property type="term" value="F:voltage-gated potassium channel activity"/>
    <property type="evidence" value="ECO:0007669"/>
    <property type="project" value="InterPro"/>
</dbReference>
<dbReference type="PRINTS" id="PR00169">
    <property type="entry name" value="KCHANNEL"/>
</dbReference>
<feature type="domain" description="Ion transport" evidence="7">
    <location>
        <begin position="62"/>
        <end position="285"/>
    </location>
</feature>
<sequence length="635" mass="73321">MHTLQIDSDLSNEEEEEEDLSAAQIRRRSTINLGNQRQRNIRIFRLKVYNFLEKPLNAASAPYHFFIFGLIISNLILGAATGHNDETVKGIHFTLEVTMVIFFIVEFIVRLWSVKADAKYRTKWGRIYYLFHTVTLIDFCIIPTTIMLLLSHGGNVDGRTLETLRFIQILRLFHVDRQMATWKLLRKMVMLSKWQLLAAYYITLVLGIAMATIIYSTEAYSQNITEVGYRLDVPNGTTPTFPTMAHSWWFTAVTVLTIGYGDIVPHGAITKIIVCILGFVAFCTFQAASTQISVGMTLMMEEENKKQCKARLRNIAASTIQCWWRYHLATHWRSHRRYIYFTHVCYKLYITEERINQNRELAKKIKEKLERKKPQKKKSMVHQNSVTAELLKVGFKGAVKPVLQKDNSIDRKHSFRRTKSEERPEIIALPDPTIRKRVLFAESRNQSAESSFSSDCDVSELETQFEAKNLLEGPIESLSAKEVDIKLLMKYRPLLRFFNFVMFRFLMKKFRIERKAGELLAIEAEIAERENSRNIKMKELESTILALIGKPTISPFSESGEKIALIDRVILCEGKMEEIENKVEKLNDITIRCIALLEKSKVGLPPKPQAIKKQITRQATIAENFVETPEDDAFL</sequence>
<evidence type="ECO:0000256" key="1">
    <source>
        <dbReference type="ARBA" id="ARBA00004141"/>
    </source>
</evidence>
<reference evidence="8" key="1">
    <citation type="submission" date="2022-11" db="EMBL/GenBank/DDBJ databases">
        <authorList>
            <person name="Kikuchi T."/>
        </authorList>
    </citation>
    <scope>NUCLEOTIDE SEQUENCE</scope>
    <source>
        <strain evidence="8">PS1010</strain>
    </source>
</reference>
<feature type="compositionally biased region" description="Acidic residues" evidence="5">
    <location>
        <begin position="10"/>
        <end position="20"/>
    </location>
</feature>
<keyword evidence="4 6" id="KW-0472">Membrane</keyword>
<dbReference type="Gene3D" id="1.20.120.350">
    <property type="entry name" value="Voltage-gated potassium channels. Chain C"/>
    <property type="match status" value="1"/>
</dbReference>
<keyword evidence="9" id="KW-1185">Reference proteome</keyword>
<name>A0A9P1J2W9_9PELO</name>